<keyword evidence="6" id="KW-0408">Iron</keyword>
<dbReference type="InterPro" id="IPR047927">
    <property type="entry name" value="YfhL-like"/>
</dbReference>
<dbReference type="PROSITE" id="PS00198">
    <property type="entry name" value="4FE4S_FER_1"/>
    <property type="match status" value="1"/>
</dbReference>
<evidence type="ECO:0000256" key="7">
    <source>
        <dbReference type="ARBA" id="ARBA00023014"/>
    </source>
</evidence>
<dbReference type="Pfam" id="PF00037">
    <property type="entry name" value="Fer4"/>
    <property type="match status" value="1"/>
</dbReference>
<comment type="cofactor">
    <cofactor evidence="1">
        <name>[4Fe-4S] cluster</name>
        <dbReference type="ChEBI" id="CHEBI:49883"/>
    </cofactor>
</comment>
<feature type="domain" description="4Fe-4S ferredoxin-type" evidence="8">
    <location>
        <begin position="1"/>
        <end position="29"/>
    </location>
</feature>
<evidence type="ECO:0000256" key="1">
    <source>
        <dbReference type="ARBA" id="ARBA00001966"/>
    </source>
</evidence>
<evidence type="ECO:0000256" key="5">
    <source>
        <dbReference type="ARBA" id="ARBA00022982"/>
    </source>
</evidence>
<dbReference type="NCBIfam" id="NF033683">
    <property type="entry name" value="di_4Fe-4S_YfhL"/>
    <property type="match status" value="1"/>
</dbReference>
<keyword evidence="5" id="KW-0249">Electron transport</keyword>
<dbReference type="Gene3D" id="3.30.70.20">
    <property type="match status" value="1"/>
</dbReference>
<dbReference type="FunFam" id="3.30.70.20:FF:000045">
    <property type="entry name" value="Ferredoxin, 4Fe-4S"/>
    <property type="match status" value="1"/>
</dbReference>
<feature type="domain" description="4Fe-4S ferredoxin-type" evidence="8">
    <location>
        <begin position="31"/>
        <end position="64"/>
    </location>
</feature>
<keyword evidence="4" id="KW-0479">Metal-binding</keyword>
<evidence type="ECO:0000256" key="4">
    <source>
        <dbReference type="ARBA" id="ARBA00022723"/>
    </source>
</evidence>
<dbReference type="GO" id="GO:0051539">
    <property type="term" value="F:4 iron, 4 sulfur cluster binding"/>
    <property type="evidence" value="ECO:0007669"/>
    <property type="project" value="UniProtKB-KW"/>
</dbReference>
<gene>
    <name evidence="9" type="ORF">ENX68_03350</name>
</gene>
<evidence type="ECO:0000313" key="9">
    <source>
        <dbReference type="EMBL" id="HGE78020.1"/>
    </source>
</evidence>
<proteinExistence type="predicted"/>
<sequence>MAYKITEDCTACGLCAPECPVQAISEGDPIYKIDFNKCVECVGHFDEPQCASVCPVGACVPDPDHPRK</sequence>
<keyword evidence="2" id="KW-0813">Transport</keyword>
<dbReference type="PROSITE" id="PS51379">
    <property type="entry name" value="4FE4S_FER_2"/>
    <property type="match status" value="2"/>
</dbReference>
<accession>A0A7V3RGX1</accession>
<dbReference type="AlphaFoldDB" id="A0A7V3RGX1"/>
<dbReference type="InterPro" id="IPR017896">
    <property type="entry name" value="4Fe4S_Fe-S-bd"/>
</dbReference>
<evidence type="ECO:0000256" key="6">
    <source>
        <dbReference type="ARBA" id="ARBA00023004"/>
    </source>
</evidence>
<protein>
    <submittedName>
        <fullName evidence="9">YfhL family 4Fe-4S dicluster ferredoxin</fullName>
    </submittedName>
</protein>
<keyword evidence="3" id="KW-0004">4Fe-4S</keyword>
<evidence type="ECO:0000256" key="3">
    <source>
        <dbReference type="ARBA" id="ARBA00022485"/>
    </source>
</evidence>
<evidence type="ECO:0000256" key="2">
    <source>
        <dbReference type="ARBA" id="ARBA00022448"/>
    </source>
</evidence>
<name>A0A7V3RGX1_UNCW3</name>
<dbReference type="EMBL" id="DTOZ01000082">
    <property type="protein sequence ID" value="HGE78020.1"/>
    <property type="molecule type" value="Genomic_DNA"/>
</dbReference>
<organism evidence="9">
    <name type="scientific">candidate division WOR-3 bacterium</name>
    <dbReference type="NCBI Taxonomy" id="2052148"/>
    <lineage>
        <taxon>Bacteria</taxon>
        <taxon>Bacteria division WOR-3</taxon>
    </lineage>
</organism>
<dbReference type="SUPFAM" id="SSF54862">
    <property type="entry name" value="4Fe-4S ferredoxins"/>
    <property type="match status" value="1"/>
</dbReference>
<evidence type="ECO:0000259" key="8">
    <source>
        <dbReference type="PROSITE" id="PS51379"/>
    </source>
</evidence>
<keyword evidence="7" id="KW-0411">Iron-sulfur</keyword>
<reference evidence="9" key="1">
    <citation type="journal article" date="2020" name="mSystems">
        <title>Genome- and Community-Level Interaction Insights into Carbon Utilization and Element Cycling Functions of Hydrothermarchaeota in Hydrothermal Sediment.</title>
        <authorList>
            <person name="Zhou Z."/>
            <person name="Liu Y."/>
            <person name="Xu W."/>
            <person name="Pan J."/>
            <person name="Luo Z.H."/>
            <person name="Li M."/>
        </authorList>
    </citation>
    <scope>NUCLEOTIDE SEQUENCE [LARGE SCALE GENOMIC DNA]</scope>
    <source>
        <strain evidence="9">SpSt-961</strain>
    </source>
</reference>
<dbReference type="InterPro" id="IPR017900">
    <property type="entry name" value="4Fe4S_Fe_S_CS"/>
</dbReference>
<dbReference type="GO" id="GO:0046872">
    <property type="term" value="F:metal ion binding"/>
    <property type="evidence" value="ECO:0007669"/>
    <property type="project" value="UniProtKB-KW"/>
</dbReference>
<comment type="caution">
    <text evidence="9">The sequence shown here is derived from an EMBL/GenBank/DDBJ whole genome shotgun (WGS) entry which is preliminary data.</text>
</comment>